<protein>
    <recommendedName>
        <fullName evidence="2">Calpain-like cysteine peptidase</fullName>
    </recommendedName>
</protein>
<dbReference type="Gene3D" id="3.80.10.10">
    <property type="entry name" value="Ribonuclease Inhibitor"/>
    <property type="match status" value="1"/>
</dbReference>
<dbReference type="InterPro" id="IPR001611">
    <property type="entry name" value="Leu-rich_rpt"/>
</dbReference>
<accession>G0TR08</accession>
<dbReference type="PROSITE" id="PS51450">
    <property type="entry name" value="LRR"/>
    <property type="match status" value="1"/>
</dbReference>
<dbReference type="SUPFAM" id="SSF52047">
    <property type="entry name" value="RNI-like"/>
    <property type="match status" value="1"/>
</dbReference>
<organism evidence="1">
    <name type="scientific">Trypanosoma vivax (strain Y486)</name>
    <dbReference type="NCBI Taxonomy" id="1055687"/>
    <lineage>
        <taxon>Eukaryota</taxon>
        <taxon>Discoba</taxon>
        <taxon>Euglenozoa</taxon>
        <taxon>Kinetoplastea</taxon>
        <taxon>Metakinetoplastina</taxon>
        <taxon>Trypanosomatida</taxon>
        <taxon>Trypanosomatidae</taxon>
        <taxon>Trypanosoma</taxon>
        <taxon>Duttonella</taxon>
    </lineage>
</organism>
<dbReference type="AlphaFoldDB" id="G0TR08"/>
<dbReference type="OMA" id="EFLYVAY"/>
<evidence type="ECO:0008006" key="2">
    <source>
        <dbReference type="Google" id="ProtNLM"/>
    </source>
</evidence>
<dbReference type="InterPro" id="IPR032675">
    <property type="entry name" value="LRR_dom_sf"/>
</dbReference>
<reference evidence="1" key="1">
    <citation type="journal article" date="2012" name="Proc. Natl. Acad. Sci. U.S.A.">
        <title>Antigenic diversity is generated by distinct evolutionary mechanisms in African trypanosome species.</title>
        <authorList>
            <person name="Jackson A.P."/>
            <person name="Berry A."/>
            <person name="Aslett M."/>
            <person name="Allison H.C."/>
            <person name="Burton P."/>
            <person name="Vavrova-Anderson J."/>
            <person name="Brown R."/>
            <person name="Browne H."/>
            <person name="Corton N."/>
            <person name="Hauser H."/>
            <person name="Gamble J."/>
            <person name="Gilderthorp R."/>
            <person name="Marcello L."/>
            <person name="McQuillan J."/>
            <person name="Otto T.D."/>
            <person name="Quail M.A."/>
            <person name="Sanders M.J."/>
            <person name="van Tonder A."/>
            <person name="Ginger M.L."/>
            <person name="Field M.C."/>
            <person name="Barry J.D."/>
            <person name="Hertz-Fowler C."/>
            <person name="Berriman M."/>
        </authorList>
    </citation>
    <scope>NUCLEOTIDE SEQUENCE</scope>
    <source>
        <strain evidence="1">Y486</strain>
    </source>
</reference>
<evidence type="ECO:0000313" key="1">
    <source>
        <dbReference type="EMBL" id="CCC46372.1"/>
    </source>
</evidence>
<dbReference type="VEuPathDB" id="TriTrypDB:TvY486_0100200"/>
<dbReference type="EMBL" id="HE573017">
    <property type="protein sequence ID" value="CCC46372.1"/>
    <property type="molecule type" value="Genomic_DNA"/>
</dbReference>
<proteinExistence type="predicted"/>
<gene>
    <name evidence="1" type="ORF">TVY486_0100200</name>
</gene>
<name>G0TR08_TRYVY</name>
<sequence length="385" mass="44065">MMIGAHNLPSTNVREVPAPGETLQQNEQPYNVEQLQAEFHVLSPRETYHELCHRSQCRPISTVALMFSPNIGQWNVTTNLDFSHSYIGPRGVRPVVEICKRLPALKSFNCANNYLTNDSVYYIMRMAIHHPALEHLELSGNAFISWTGGNFLVELSLRNNNIKEICILETAVPLEVSETIFKNTRRNCALAYQASGLPPKATSHPTAIHLRAMKRFFMDMQKDGTVHRSMLAEGYKERLRILGQEHSIASCSDTFFEEFCNRVPMEWIPWEAFVITVKLDGAVYDEEMVKNLRRVFLEFNVMPLLGVEGFVMVRDLAAVYTRLYGMRPTQEVMDDTYGVLGLDDTMTLHWDEFLVVLSSSVVRNNKYSMHLDLTPSNHSRSMLHF</sequence>